<protein>
    <submittedName>
        <fullName evidence="4">Uncharacterized protein LOC100906583</fullName>
    </submittedName>
</protein>
<dbReference type="InterPro" id="IPR011701">
    <property type="entry name" value="MFS"/>
</dbReference>
<feature type="transmembrane region" description="Helical" evidence="2">
    <location>
        <begin position="150"/>
        <end position="169"/>
    </location>
</feature>
<feature type="transmembrane region" description="Helical" evidence="2">
    <location>
        <begin position="264"/>
        <end position="286"/>
    </location>
</feature>
<accession>A0AAJ7SEG9</accession>
<reference evidence="4" key="1">
    <citation type="submission" date="2025-08" db="UniProtKB">
        <authorList>
            <consortium name="RefSeq"/>
        </authorList>
    </citation>
    <scope>IDENTIFICATION</scope>
</reference>
<dbReference type="InterPro" id="IPR036259">
    <property type="entry name" value="MFS_trans_sf"/>
</dbReference>
<dbReference type="GeneID" id="100906583"/>
<name>A0AAJ7SEG9_9ACAR</name>
<evidence type="ECO:0000313" key="4">
    <source>
        <dbReference type="RefSeq" id="XP_028966595.1"/>
    </source>
</evidence>
<evidence type="ECO:0000313" key="3">
    <source>
        <dbReference type="Proteomes" id="UP000694867"/>
    </source>
</evidence>
<dbReference type="Pfam" id="PF07690">
    <property type="entry name" value="MFS_1"/>
    <property type="match status" value="1"/>
</dbReference>
<dbReference type="RefSeq" id="XP_028966595.1">
    <property type="nucleotide sequence ID" value="XM_029110762.1"/>
</dbReference>
<proteinExistence type="predicted"/>
<gene>
    <name evidence="4" type="primary">LOC100906583</name>
</gene>
<dbReference type="AlphaFoldDB" id="A0AAJ7SEG9"/>
<dbReference type="GO" id="GO:0008028">
    <property type="term" value="F:monocarboxylic acid transmembrane transporter activity"/>
    <property type="evidence" value="ECO:0007669"/>
    <property type="project" value="TreeGrafter"/>
</dbReference>
<dbReference type="PANTHER" id="PTHR11360">
    <property type="entry name" value="MONOCARBOXYLATE TRANSPORTER"/>
    <property type="match status" value="1"/>
</dbReference>
<dbReference type="InterPro" id="IPR050327">
    <property type="entry name" value="Proton-linked_MCT"/>
</dbReference>
<dbReference type="CDD" id="cd17352">
    <property type="entry name" value="MFS_MCT_SLC16"/>
    <property type="match status" value="1"/>
</dbReference>
<dbReference type="Proteomes" id="UP000694867">
    <property type="component" value="Unplaced"/>
</dbReference>
<feature type="transmembrane region" description="Helical" evidence="2">
    <location>
        <begin position="181"/>
        <end position="198"/>
    </location>
</feature>
<feature type="compositionally biased region" description="Polar residues" evidence="1">
    <location>
        <begin position="64"/>
        <end position="74"/>
    </location>
</feature>
<organism evidence="3 4">
    <name type="scientific">Galendromus occidentalis</name>
    <name type="common">western predatory mite</name>
    <dbReference type="NCBI Taxonomy" id="34638"/>
    <lineage>
        <taxon>Eukaryota</taxon>
        <taxon>Metazoa</taxon>
        <taxon>Ecdysozoa</taxon>
        <taxon>Arthropoda</taxon>
        <taxon>Chelicerata</taxon>
        <taxon>Arachnida</taxon>
        <taxon>Acari</taxon>
        <taxon>Parasitiformes</taxon>
        <taxon>Mesostigmata</taxon>
        <taxon>Gamasina</taxon>
        <taxon>Phytoseioidea</taxon>
        <taxon>Phytoseiidae</taxon>
        <taxon>Typhlodrominae</taxon>
        <taxon>Galendromus</taxon>
    </lineage>
</organism>
<feature type="region of interest" description="Disordered" evidence="1">
    <location>
        <begin position="45"/>
        <end position="106"/>
    </location>
</feature>
<feature type="transmembrane region" description="Helical" evidence="2">
    <location>
        <begin position="238"/>
        <end position="258"/>
    </location>
</feature>
<dbReference type="KEGG" id="goe:100906583"/>
<evidence type="ECO:0000256" key="2">
    <source>
        <dbReference type="SAM" id="Phobius"/>
    </source>
</evidence>
<keyword evidence="3" id="KW-1185">Reference proteome</keyword>
<sequence>MVELDGANRRNTNHAVLNKLLSRQDEGNLEAPATIRNESNIASEALGASAASRPEATGLGPRTGSKSLSPSTLRSPGLARIRHDDSENSSSSRSSSSGTRKKQRLPPDGGWGWMVVLASFAINLISDGVSSSLGVFLPDLTLYFKVGRGHAAWVASLFLSMPLLAGPIASWLTDRYGCRRVCIMGSILASLGFVLSYFSNSLALLYVTFSFAGFGLALCYVTSVVIVAYYFEKKRCLATGLSVCGSGVGTFIFAPLTYMLVAEYTWRGTLLIFAGFFLNMVASGALMRDLDIQNESDDEEDNHSAVSSQWNSASHLDDGKRMYHSLLQLPTYLSNESPKLPVQVLTEMSSKEKGHLKSLLELYPNLWHDVLNQNDDPYLTVKSSPLFKTIQEHRVLEDVSTLFRNDWEKKIPKLDETLEMQSQSSATLPGDATTTIPSARKETVLSLDPGAANNGVVRSSLACATVSTKKSSSLRQNRQASIGPLPLLPRDRANSAAYLRNLRLQRGSLTYRGAMLNIKRYRLKASSCPNIYRNSMTTIHDMDSTPFEFFEDLRDVVCDMMDVRLLTNFK</sequence>
<keyword evidence="2" id="KW-0812">Transmembrane</keyword>
<evidence type="ECO:0000256" key="1">
    <source>
        <dbReference type="SAM" id="MobiDB-lite"/>
    </source>
</evidence>
<dbReference type="Gene3D" id="1.20.1250.20">
    <property type="entry name" value="MFS general substrate transporter like domains"/>
    <property type="match status" value="1"/>
</dbReference>
<feature type="compositionally biased region" description="Low complexity" evidence="1">
    <location>
        <begin position="88"/>
        <end position="97"/>
    </location>
</feature>
<feature type="transmembrane region" description="Helical" evidence="2">
    <location>
        <begin position="204"/>
        <end position="231"/>
    </location>
</feature>
<dbReference type="PANTHER" id="PTHR11360:SF260">
    <property type="entry name" value="MFS DOMAIN-CONTAINING PROTEIN"/>
    <property type="match status" value="1"/>
</dbReference>
<keyword evidence="2" id="KW-1133">Transmembrane helix</keyword>
<feature type="transmembrane region" description="Helical" evidence="2">
    <location>
        <begin position="110"/>
        <end position="130"/>
    </location>
</feature>
<dbReference type="SUPFAM" id="SSF103473">
    <property type="entry name" value="MFS general substrate transporter"/>
    <property type="match status" value="1"/>
</dbReference>
<keyword evidence="2" id="KW-0472">Membrane</keyword>